<dbReference type="Proteomes" id="UP000017559">
    <property type="component" value="Unassembled WGS sequence"/>
</dbReference>
<evidence type="ECO:0000313" key="2">
    <source>
        <dbReference type="EMBL" id="ESK86434.1"/>
    </source>
</evidence>
<dbReference type="KEGG" id="mrr:Moror_4941"/>
<feature type="transmembrane region" description="Helical" evidence="1">
    <location>
        <begin position="310"/>
        <end position="330"/>
    </location>
</feature>
<feature type="transmembrane region" description="Helical" evidence="1">
    <location>
        <begin position="58"/>
        <end position="85"/>
    </location>
</feature>
<sequence length="478" mass="53239">MSLSVSEEEQAIFTIVGNSIIWTATGGATESGLWAVYLVLFSSSIYRSRGIRNPADVALFAVSITLFVSSAALWAMALTSMLAVMKGLLNYPTLSLEDRIIKLNEEIMCLWVPEKALFLVTMITGDTVVIRSYVPCLSDLNVHRHLTAAGNASISEDSQTKSCGLTVHVAQLDGGIQREVQSPSMRVSAVQLYSEFLTCVPAFVFGGALIGYCLARSLLMDPVTMRALTPPGEFFWFNMRLYRINYILHIYLTILGGIFVGVQFLPMIRRKYILLHRLNGYFVIITLVIGNIGGAIVARRSFGGEINAQSAYYILGIMTIVPLLIGFFFARRNTKLHRKWMLRAVVYFATVISGKLIILAANRIITNIDSFYSLWRCDEILFVLRSVEQLVGQYPQCSTSGDPSFHVAVHASLNGGELGYASASRVTHGMALWVAALIHVVGVEAYLRYSEKANYERHNFALEPQDFDPVKDEFHFRH</sequence>
<organism evidence="2 3">
    <name type="scientific">Moniliophthora roreri (strain MCA 2997)</name>
    <name type="common">Cocoa frosty pod rot fungus</name>
    <name type="synonym">Crinipellis roreri</name>
    <dbReference type="NCBI Taxonomy" id="1381753"/>
    <lineage>
        <taxon>Eukaryota</taxon>
        <taxon>Fungi</taxon>
        <taxon>Dikarya</taxon>
        <taxon>Basidiomycota</taxon>
        <taxon>Agaricomycotina</taxon>
        <taxon>Agaricomycetes</taxon>
        <taxon>Agaricomycetidae</taxon>
        <taxon>Agaricales</taxon>
        <taxon>Marasmiineae</taxon>
        <taxon>Marasmiaceae</taxon>
        <taxon>Moniliophthora</taxon>
    </lineage>
</organism>
<keyword evidence="1" id="KW-0812">Transmembrane</keyword>
<dbReference type="InterPro" id="IPR018750">
    <property type="entry name" value="DUF2306_membrane"/>
</dbReference>
<dbReference type="STRING" id="1381753.V2Y475"/>
<feature type="transmembrane region" description="Helical" evidence="1">
    <location>
        <begin position="196"/>
        <end position="219"/>
    </location>
</feature>
<dbReference type="AlphaFoldDB" id="V2Y475"/>
<reference evidence="2 3" key="1">
    <citation type="journal article" date="2014" name="BMC Genomics">
        <title>Genome and secretome analysis of the hemibiotrophic fungal pathogen, Moniliophthora roreri, which causes frosty pod rot disease of cacao: mechanisms of the biotrophic and necrotrophic phases.</title>
        <authorList>
            <person name="Meinhardt L.W."/>
            <person name="Costa G.G.L."/>
            <person name="Thomazella D.P.T."/>
            <person name="Teixeira P.J.P.L."/>
            <person name="Carazzolle M.F."/>
            <person name="Schuster S.C."/>
            <person name="Carlson J.E."/>
            <person name="Guiltinan M.J."/>
            <person name="Mieczkowski P."/>
            <person name="Farmer A."/>
            <person name="Ramaraj T."/>
            <person name="Crozier J."/>
            <person name="Davis R.E."/>
            <person name="Shao J."/>
            <person name="Melnick R.L."/>
            <person name="Pereira G.A.G."/>
            <person name="Bailey B.A."/>
        </authorList>
    </citation>
    <scope>NUCLEOTIDE SEQUENCE [LARGE SCALE GENOMIC DNA]</scope>
    <source>
        <strain evidence="2 3">MCA 2997</strain>
    </source>
</reference>
<keyword evidence="1" id="KW-1133">Transmembrane helix</keyword>
<evidence type="ECO:0000313" key="3">
    <source>
        <dbReference type="Proteomes" id="UP000017559"/>
    </source>
</evidence>
<evidence type="ECO:0000256" key="1">
    <source>
        <dbReference type="SAM" id="Phobius"/>
    </source>
</evidence>
<keyword evidence="1" id="KW-0472">Membrane</keyword>
<feature type="transmembrane region" description="Helical" evidence="1">
    <location>
        <begin position="246"/>
        <end position="266"/>
    </location>
</feature>
<comment type="caution">
    <text evidence="2">The sequence shown here is derived from an EMBL/GenBank/DDBJ whole genome shotgun (WGS) entry which is preliminary data.</text>
</comment>
<dbReference type="Pfam" id="PF10067">
    <property type="entry name" value="DUF2306"/>
    <property type="match status" value="1"/>
</dbReference>
<name>V2Y475_MONRO</name>
<accession>V2Y475</accession>
<keyword evidence="3" id="KW-1185">Reference proteome</keyword>
<dbReference type="OrthoDB" id="193478at2759"/>
<feature type="transmembrane region" description="Helical" evidence="1">
    <location>
        <begin position="20"/>
        <end position="46"/>
    </location>
</feature>
<feature type="transmembrane region" description="Helical" evidence="1">
    <location>
        <begin position="430"/>
        <end position="447"/>
    </location>
</feature>
<proteinExistence type="predicted"/>
<feature type="transmembrane region" description="Helical" evidence="1">
    <location>
        <begin position="278"/>
        <end position="298"/>
    </location>
</feature>
<dbReference type="HOGENOM" id="CLU_571185_0_0_1"/>
<gene>
    <name evidence="2" type="ORF">Moror_4941</name>
</gene>
<protein>
    <submittedName>
        <fullName evidence="2">Uncharacterized protein</fullName>
    </submittedName>
</protein>
<dbReference type="EMBL" id="AWSO01000931">
    <property type="protein sequence ID" value="ESK86434.1"/>
    <property type="molecule type" value="Genomic_DNA"/>
</dbReference>
<feature type="transmembrane region" description="Helical" evidence="1">
    <location>
        <begin position="342"/>
        <end position="365"/>
    </location>
</feature>